<comment type="caution">
    <text evidence="2">The sequence shown here is derived from an EMBL/GenBank/DDBJ whole genome shotgun (WGS) entry which is preliminary data.</text>
</comment>
<evidence type="ECO:0000313" key="2">
    <source>
        <dbReference type="EMBL" id="KPL70736.1"/>
    </source>
</evidence>
<feature type="transmembrane region" description="Helical" evidence="1">
    <location>
        <begin position="101"/>
        <end position="118"/>
    </location>
</feature>
<dbReference type="EMBL" id="LGCK01000014">
    <property type="protein sequence ID" value="KPL70736.1"/>
    <property type="molecule type" value="Genomic_DNA"/>
</dbReference>
<protein>
    <submittedName>
        <fullName evidence="2">Uncharacterized protein</fullName>
    </submittedName>
</protein>
<dbReference type="Proteomes" id="UP000050430">
    <property type="component" value="Unassembled WGS sequence"/>
</dbReference>
<sequence length="233" mass="25071">MAAQMQGNDVITLTVGLPLLIISTILAFRGSLRGRLLLTGTLGFFLYTYMSMSMLTAYNNLFLVYVCLFGMCLYAFILSMLSFDLADLPAHFSPNLPGKTMAGLMFLVGAFLTLAWLGRILPPLLQNSTPALENTTTLVIQAMDLVLIVPLAVLSGILLLKRSAWGYLLGSVFILKSITMGLGVSAMGINMALKGVPDSLGILVPFLTITMVNIWLAVVLLKCIDARPSTTGS</sequence>
<feature type="transmembrane region" description="Helical" evidence="1">
    <location>
        <begin position="199"/>
        <end position="221"/>
    </location>
</feature>
<reference evidence="2 3" key="1">
    <citation type="submission" date="2015-07" db="EMBL/GenBank/DDBJ databases">
        <title>Genome sequence of Leptolinea tardivitalis DSM 16556.</title>
        <authorList>
            <person name="Hemp J."/>
            <person name="Ward L.M."/>
            <person name="Pace L.A."/>
            <person name="Fischer W.W."/>
        </authorList>
    </citation>
    <scope>NUCLEOTIDE SEQUENCE [LARGE SCALE GENOMIC DNA]</scope>
    <source>
        <strain evidence="2 3">YMTK-2</strain>
    </source>
</reference>
<feature type="transmembrane region" description="Helical" evidence="1">
    <location>
        <begin position="167"/>
        <end position="193"/>
    </location>
</feature>
<keyword evidence="1" id="KW-1133">Transmembrane helix</keyword>
<dbReference type="AlphaFoldDB" id="A0A0P6WX44"/>
<feature type="transmembrane region" description="Helical" evidence="1">
    <location>
        <begin position="36"/>
        <end position="56"/>
    </location>
</feature>
<organism evidence="2 3">
    <name type="scientific">Leptolinea tardivitalis</name>
    <dbReference type="NCBI Taxonomy" id="229920"/>
    <lineage>
        <taxon>Bacteria</taxon>
        <taxon>Bacillati</taxon>
        <taxon>Chloroflexota</taxon>
        <taxon>Anaerolineae</taxon>
        <taxon>Anaerolineales</taxon>
        <taxon>Anaerolineaceae</taxon>
        <taxon>Leptolinea</taxon>
    </lineage>
</organism>
<dbReference type="STRING" id="229920.ADM99_14915"/>
<keyword evidence="1" id="KW-0812">Transmembrane</keyword>
<proteinExistence type="predicted"/>
<accession>A0A0P6WX44</accession>
<keyword evidence="3" id="KW-1185">Reference proteome</keyword>
<feature type="transmembrane region" description="Helical" evidence="1">
    <location>
        <begin position="62"/>
        <end position="81"/>
    </location>
</feature>
<evidence type="ECO:0000256" key="1">
    <source>
        <dbReference type="SAM" id="Phobius"/>
    </source>
</evidence>
<gene>
    <name evidence="2" type="ORF">ADM99_14915</name>
</gene>
<feature type="transmembrane region" description="Helical" evidence="1">
    <location>
        <begin position="138"/>
        <end position="160"/>
    </location>
</feature>
<dbReference type="PATRIC" id="fig|229920.5.peg.342"/>
<name>A0A0P6WX44_9CHLR</name>
<feature type="transmembrane region" description="Helical" evidence="1">
    <location>
        <begin position="12"/>
        <end position="29"/>
    </location>
</feature>
<evidence type="ECO:0000313" key="3">
    <source>
        <dbReference type="Proteomes" id="UP000050430"/>
    </source>
</evidence>
<keyword evidence="1" id="KW-0472">Membrane</keyword>